<protein>
    <recommendedName>
        <fullName evidence="5">Transmembrane protein</fullName>
    </recommendedName>
</protein>
<evidence type="ECO:0000313" key="3">
    <source>
        <dbReference type="EMBL" id="KAK8037086.1"/>
    </source>
</evidence>
<proteinExistence type="predicted"/>
<keyword evidence="2" id="KW-0812">Transmembrane</keyword>
<gene>
    <name evidence="3" type="ORF">PG991_001400</name>
</gene>
<reference evidence="3 4" key="1">
    <citation type="submission" date="2023-01" db="EMBL/GenBank/DDBJ databases">
        <title>Analysis of 21 Apiospora genomes using comparative genomics revels a genus with tremendous synthesis potential of carbohydrate active enzymes and secondary metabolites.</title>
        <authorList>
            <person name="Sorensen T."/>
        </authorList>
    </citation>
    <scope>NUCLEOTIDE SEQUENCE [LARGE SCALE GENOMIC DNA]</scope>
    <source>
        <strain evidence="3 4">CBS 20057</strain>
    </source>
</reference>
<comment type="caution">
    <text evidence="3">The sequence shown here is derived from an EMBL/GenBank/DDBJ whole genome shotgun (WGS) entry which is preliminary data.</text>
</comment>
<feature type="region of interest" description="Disordered" evidence="1">
    <location>
        <begin position="288"/>
        <end position="310"/>
    </location>
</feature>
<accession>A0ABR1STE2</accession>
<feature type="transmembrane region" description="Helical" evidence="2">
    <location>
        <begin position="240"/>
        <end position="265"/>
    </location>
</feature>
<organism evidence="3 4">
    <name type="scientific">Apiospora marii</name>
    <dbReference type="NCBI Taxonomy" id="335849"/>
    <lineage>
        <taxon>Eukaryota</taxon>
        <taxon>Fungi</taxon>
        <taxon>Dikarya</taxon>
        <taxon>Ascomycota</taxon>
        <taxon>Pezizomycotina</taxon>
        <taxon>Sordariomycetes</taxon>
        <taxon>Xylariomycetidae</taxon>
        <taxon>Amphisphaeriales</taxon>
        <taxon>Apiosporaceae</taxon>
        <taxon>Apiospora</taxon>
    </lineage>
</organism>
<evidence type="ECO:0000313" key="4">
    <source>
        <dbReference type="Proteomes" id="UP001396898"/>
    </source>
</evidence>
<feature type="compositionally biased region" description="Polar residues" evidence="1">
    <location>
        <begin position="291"/>
        <end position="310"/>
    </location>
</feature>
<keyword evidence="2" id="KW-0472">Membrane</keyword>
<keyword evidence="4" id="KW-1185">Reference proteome</keyword>
<keyword evidence="2" id="KW-1133">Transmembrane helix</keyword>
<evidence type="ECO:0000256" key="2">
    <source>
        <dbReference type="SAM" id="Phobius"/>
    </source>
</evidence>
<feature type="region of interest" description="Disordered" evidence="1">
    <location>
        <begin position="208"/>
        <end position="229"/>
    </location>
</feature>
<dbReference type="EMBL" id="JAQQWI010000003">
    <property type="protein sequence ID" value="KAK8037086.1"/>
    <property type="molecule type" value="Genomic_DNA"/>
</dbReference>
<evidence type="ECO:0008006" key="5">
    <source>
        <dbReference type="Google" id="ProtNLM"/>
    </source>
</evidence>
<sequence>MAASAYPAAGLDRPRRRNDAPYIEDRCYGPCNTAFIKGQVSREWEDFCETGSAFYDYYHYCLCCVGQYLRAQGSDEKAADYLAADFTGMLLQCEGSDSPYRNVTDPCGVPGHEVASKVPTPFPTATVELIQAPLDSLSVGVARTVPLRQLRPEVQTQTAADGGDVDTTTEYTPVEHTVTAWATTTNSENNDVATVPSTFLTTTMSPLAAMTSPPTQDDEQPATPAGVAAASPVNPPRLSVGAVGGISVACTIAFLFLSGGLLLWLHRRRRARREEEARQEAARQWEEELLKNNSNNRNHSTPSPMSRTNTRGSFCGGCGGEVQEKAQLHGESLPTRELSGREVWLPPVEIPTEPLELPAESHLPATNAFRERYF</sequence>
<evidence type="ECO:0000256" key="1">
    <source>
        <dbReference type="SAM" id="MobiDB-lite"/>
    </source>
</evidence>
<dbReference type="Proteomes" id="UP001396898">
    <property type="component" value="Unassembled WGS sequence"/>
</dbReference>
<name>A0ABR1STE2_9PEZI</name>